<dbReference type="EMBL" id="ABWN01000017">
    <property type="protein sequence ID" value="EFF69558.1"/>
    <property type="molecule type" value="Genomic_DNA"/>
</dbReference>
<dbReference type="RefSeq" id="WP_005600629.1">
    <property type="nucleotide sequence ID" value="NZ_GG663519.1"/>
</dbReference>
<dbReference type="CDD" id="cd09898">
    <property type="entry name" value="H3TH_53EXO"/>
    <property type="match status" value="1"/>
</dbReference>
<reference evidence="19 20" key="1">
    <citation type="submission" date="2010-02" db="EMBL/GenBank/DDBJ databases">
        <authorList>
            <person name="Weinstock G."/>
            <person name="Sodergren E."/>
            <person name="Clifton S."/>
            <person name="Fulton L."/>
            <person name="Fulton B."/>
            <person name="Courtney L."/>
            <person name="Fronick C."/>
            <person name="Harrison M."/>
            <person name="Strong C."/>
            <person name="Farmer C."/>
            <person name="Delahaunty K."/>
            <person name="Markovic C."/>
            <person name="Hall O."/>
            <person name="Minx P."/>
            <person name="Tomlinson C."/>
            <person name="Mitreva M."/>
            <person name="Nelson J."/>
            <person name="Hou S."/>
            <person name="Wollam A."/>
            <person name="Pepin K.H."/>
            <person name="Johnson M."/>
            <person name="Bhonagiri V."/>
            <person name="Zhang X."/>
            <person name="Suruliraj S."/>
            <person name="Warren W."/>
            <person name="Chinwalla A."/>
            <person name="Mardis E.R."/>
            <person name="Wilson R.K."/>
        </authorList>
    </citation>
    <scope>NUCLEOTIDE SEQUENCE [LARGE SCALE GENOMIC DNA]</scope>
    <source>
        <strain evidence="19 20">DSM 2876</strain>
    </source>
</reference>
<comment type="similarity">
    <text evidence="1 16">Belongs to the DNA polymerase type-A family.</text>
</comment>
<dbReference type="STRING" id="45851.BHV86_06135"/>
<dbReference type="NCBIfam" id="TIGR00593">
    <property type="entry name" value="pola"/>
    <property type="match status" value="1"/>
</dbReference>
<feature type="domain" description="DNA-directed DNA polymerase family A palm" evidence="18">
    <location>
        <begin position="631"/>
        <end position="837"/>
    </location>
</feature>
<dbReference type="InterPro" id="IPR036397">
    <property type="entry name" value="RNaseH_sf"/>
</dbReference>
<evidence type="ECO:0000259" key="17">
    <source>
        <dbReference type="SMART" id="SM00475"/>
    </source>
</evidence>
<dbReference type="CDD" id="cd09859">
    <property type="entry name" value="PIN_53EXO"/>
    <property type="match status" value="1"/>
</dbReference>
<organism evidence="19 20">
    <name type="scientific">Eshraghiella crossota DSM 2876</name>
    <dbReference type="NCBI Taxonomy" id="511680"/>
    <lineage>
        <taxon>Bacteria</taxon>
        <taxon>Bacillati</taxon>
        <taxon>Bacillota</taxon>
        <taxon>Clostridia</taxon>
        <taxon>Lachnospirales</taxon>
        <taxon>Lachnospiraceae</taxon>
        <taxon>Eshraghiella</taxon>
    </lineage>
</organism>
<dbReference type="InterPro" id="IPR020045">
    <property type="entry name" value="DNA_polI_H3TH"/>
</dbReference>
<dbReference type="GO" id="GO:0003887">
    <property type="term" value="F:DNA-directed DNA polymerase activity"/>
    <property type="evidence" value="ECO:0007669"/>
    <property type="project" value="UniProtKB-UniRule"/>
</dbReference>
<dbReference type="EC" id="2.7.7.7" evidence="2 15"/>
<dbReference type="SMART" id="SM00475">
    <property type="entry name" value="53EXOc"/>
    <property type="match status" value="1"/>
</dbReference>
<keyword evidence="13 16" id="KW-0234">DNA repair</keyword>
<dbReference type="PROSITE" id="PS00447">
    <property type="entry name" value="DNA_POLYMERASE_A"/>
    <property type="match status" value="1"/>
</dbReference>
<evidence type="ECO:0000256" key="6">
    <source>
        <dbReference type="ARBA" id="ARBA00022705"/>
    </source>
</evidence>
<evidence type="ECO:0000256" key="15">
    <source>
        <dbReference type="NCBIfam" id="TIGR00593"/>
    </source>
</evidence>
<dbReference type="InterPro" id="IPR020046">
    <property type="entry name" value="5-3_exonucl_a-hlix_arch_N"/>
</dbReference>
<evidence type="ECO:0000256" key="11">
    <source>
        <dbReference type="ARBA" id="ARBA00022932"/>
    </source>
</evidence>
<keyword evidence="5 16" id="KW-0548">Nucleotidyltransferase</keyword>
<dbReference type="Gene3D" id="3.30.420.10">
    <property type="entry name" value="Ribonuclease H-like superfamily/Ribonuclease H"/>
    <property type="match status" value="1"/>
</dbReference>
<evidence type="ECO:0000256" key="16">
    <source>
        <dbReference type="RuleBase" id="RU004460"/>
    </source>
</evidence>
<evidence type="ECO:0000256" key="13">
    <source>
        <dbReference type="ARBA" id="ARBA00023204"/>
    </source>
</evidence>
<dbReference type="PANTHER" id="PTHR10133:SF27">
    <property type="entry name" value="DNA POLYMERASE NU"/>
    <property type="match status" value="1"/>
</dbReference>
<keyword evidence="9 16" id="KW-0378">Hydrolase</keyword>
<dbReference type="InterPro" id="IPR029060">
    <property type="entry name" value="PIN-like_dom_sf"/>
</dbReference>
<comment type="caution">
    <text evidence="19">The sequence shown here is derived from an EMBL/GenBank/DDBJ whole genome shotgun (WGS) entry which is preliminary data.</text>
</comment>
<dbReference type="SUPFAM" id="SSF56672">
    <property type="entry name" value="DNA/RNA polymerases"/>
    <property type="match status" value="1"/>
</dbReference>
<proteinExistence type="inferred from homology"/>
<evidence type="ECO:0000259" key="18">
    <source>
        <dbReference type="SMART" id="SM00482"/>
    </source>
</evidence>
<evidence type="ECO:0000256" key="4">
    <source>
        <dbReference type="ARBA" id="ARBA00022679"/>
    </source>
</evidence>
<dbReference type="SMART" id="SM00482">
    <property type="entry name" value="POLAc"/>
    <property type="match status" value="1"/>
</dbReference>
<name>D4RWN4_9FIRM</name>
<dbReference type="InterPro" id="IPR002421">
    <property type="entry name" value="5-3_exonuclease"/>
</dbReference>
<dbReference type="Gene3D" id="1.20.1060.10">
    <property type="entry name" value="Taq DNA Polymerase, Chain T, domain 4"/>
    <property type="match status" value="1"/>
</dbReference>
<dbReference type="SUPFAM" id="SSF47807">
    <property type="entry name" value="5' to 3' exonuclease, C-terminal subdomain"/>
    <property type="match status" value="1"/>
</dbReference>
<evidence type="ECO:0000256" key="2">
    <source>
        <dbReference type="ARBA" id="ARBA00012417"/>
    </source>
</evidence>
<keyword evidence="6 16" id="KW-0235">DNA replication</keyword>
<dbReference type="Pfam" id="PF02739">
    <property type="entry name" value="5_3_exonuc_N"/>
    <property type="match status" value="1"/>
</dbReference>
<evidence type="ECO:0000256" key="3">
    <source>
        <dbReference type="ARBA" id="ARBA00020311"/>
    </source>
</evidence>
<dbReference type="eggNOG" id="COG0258">
    <property type="taxonomic scope" value="Bacteria"/>
</dbReference>
<evidence type="ECO:0000256" key="14">
    <source>
        <dbReference type="ARBA" id="ARBA00049244"/>
    </source>
</evidence>
<dbReference type="InterPro" id="IPR019760">
    <property type="entry name" value="DNA-dir_DNA_pol_A_CS"/>
</dbReference>
<dbReference type="InterPro" id="IPR043502">
    <property type="entry name" value="DNA/RNA_pol_sf"/>
</dbReference>
<dbReference type="GO" id="GO:0003677">
    <property type="term" value="F:DNA binding"/>
    <property type="evidence" value="ECO:0007669"/>
    <property type="project" value="UniProtKB-UniRule"/>
</dbReference>
<dbReference type="GeneID" id="98918438"/>
<keyword evidence="12 16" id="KW-0238">DNA-binding</keyword>
<feature type="domain" description="5'-3' exonuclease" evidence="17">
    <location>
        <begin position="2"/>
        <end position="263"/>
    </location>
</feature>
<evidence type="ECO:0000256" key="10">
    <source>
        <dbReference type="ARBA" id="ARBA00022839"/>
    </source>
</evidence>
<dbReference type="InterPro" id="IPR008918">
    <property type="entry name" value="HhH2"/>
</dbReference>
<dbReference type="SMART" id="SM00279">
    <property type="entry name" value="HhH2"/>
    <property type="match status" value="1"/>
</dbReference>
<gene>
    <name evidence="16 19" type="primary">polA</name>
    <name evidence="19" type="ORF">BUTYVIB_00070</name>
</gene>
<dbReference type="NCBIfam" id="NF004397">
    <property type="entry name" value="PRK05755.1"/>
    <property type="match status" value="1"/>
</dbReference>
<dbReference type="InterPro" id="IPR036279">
    <property type="entry name" value="5-3_exonuclease_C_sf"/>
</dbReference>
<dbReference type="GO" id="GO:0006302">
    <property type="term" value="P:double-strand break repair"/>
    <property type="evidence" value="ECO:0007669"/>
    <property type="project" value="TreeGrafter"/>
</dbReference>
<protein>
    <recommendedName>
        <fullName evidence="3 15">DNA polymerase I</fullName>
        <ecNumber evidence="2 15">2.7.7.7</ecNumber>
    </recommendedName>
</protein>
<dbReference type="FunFam" id="1.10.150.20:FF:000003">
    <property type="entry name" value="DNA polymerase I"/>
    <property type="match status" value="1"/>
</dbReference>
<evidence type="ECO:0000256" key="9">
    <source>
        <dbReference type="ARBA" id="ARBA00022801"/>
    </source>
</evidence>
<dbReference type="SUPFAM" id="SSF53098">
    <property type="entry name" value="Ribonuclease H-like"/>
    <property type="match status" value="1"/>
</dbReference>
<dbReference type="GO" id="GO:0008409">
    <property type="term" value="F:5'-3' exonuclease activity"/>
    <property type="evidence" value="ECO:0007669"/>
    <property type="project" value="UniProtKB-UniRule"/>
</dbReference>
<evidence type="ECO:0000256" key="12">
    <source>
        <dbReference type="ARBA" id="ARBA00023125"/>
    </source>
</evidence>
<evidence type="ECO:0000256" key="5">
    <source>
        <dbReference type="ARBA" id="ARBA00022695"/>
    </source>
</evidence>
<keyword evidence="4 16" id="KW-0808">Transferase</keyword>
<evidence type="ECO:0000313" key="20">
    <source>
        <dbReference type="Proteomes" id="UP000006238"/>
    </source>
</evidence>
<comment type="function">
    <text evidence="16">In addition to polymerase activity, this DNA polymerase exhibits 5'-3' exonuclease activity.</text>
</comment>
<dbReference type="HOGENOM" id="CLU_004675_0_0_9"/>
<evidence type="ECO:0000256" key="7">
    <source>
        <dbReference type="ARBA" id="ARBA00022722"/>
    </source>
</evidence>
<dbReference type="Gene3D" id="3.30.70.370">
    <property type="match status" value="1"/>
</dbReference>
<comment type="catalytic activity">
    <reaction evidence="14 16">
        <text>DNA(n) + a 2'-deoxyribonucleoside 5'-triphosphate = DNA(n+1) + diphosphate</text>
        <dbReference type="Rhea" id="RHEA:22508"/>
        <dbReference type="Rhea" id="RHEA-COMP:17339"/>
        <dbReference type="Rhea" id="RHEA-COMP:17340"/>
        <dbReference type="ChEBI" id="CHEBI:33019"/>
        <dbReference type="ChEBI" id="CHEBI:61560"/>
        <dbReference type="ChEBI" id="CHEBI:173112"/>
        <dbReference type="EC" id="2.7.7.7"/>
    </reaction>
</comment>
<comment type="subunit">
    <text evidence="16">Single-chain monomer with multiple functions.</text>
</comment>
<dbReference type="CDD" id="cd08637">
    <property type="entry name" value="DNA_pol_A_pol_I_C"/>
    <property type="match status" value="1"/>
</dbReference>
<dbReference type="Gene3D" id="3.40.50.1010">
    <property type="entry name" value="5'-nuclease"/>
    <property type="match status" value="1"/>
</dbReference>
<dbReference type="eggNOG" id="COG0749">
    <property type="taxonomic scope" value="Bacteria"/>
</dbReference>
<dbReference type="PRINTS" id="PR00868">
    <property type="entry name" value="DNAPOLI"/>
</dbReference>
<sequence length="873" mass="99274">MNNLLLIDGHSIMNRAFYGIPMLTNHEGIHTNAIYGFINIMLKAMEDEKSDHIAVAFDLKAPTFRHKMYEMYKGTRKPMPAELHEQVPVIKEILASMNIPVITLEGYEADDILGTVGKKAQSLGYNVVILSGDRDLLQLADEHIKIRLPKTIKGRTEIENYYPEDVMEKYMATPSEFIDLKALMGDSSDNIPGVPGIGEKTAMSIISKYHSIENAYEHVEELTPAKAKNSLRENYDLAKLSKVLATIETDAPVEFNIEDSAIGNIFTKEAYELFTRYELKSLLKYFDKSSFEQKDIPEEIIIIKDYFEVDKVFEACRVEGKCGISIAKGDVFAGVAICYKPDSVTFISCEGLITEEYLVSKIKELDCEIYTINLKNHLEYFTDSYKDKIHDIAIMAYLLNPLLQEYEYNDIANDFMGITVEGRSDIIGKNKVSSYLTDGFDKIVKLFALEAYVAFNSFDEAMKRLRETDMEKVYHDIELPVIYVLKSMEKYGIAVNKDALKQYGDELSVKIKDLEQSIYKEAGTEFNINSPKQLGEVLFEKLNLPCGKKTKTGYSTSADVLEKLSADYPIVDSILEYRTLAKLKSTYADGLAEYIVDGRIHSTFNQTITATGRISSTEPNLQNIPIRMELGRKIRKVFVPEDGFIFMDADYSQIELRLLAHMSGDDTLIEAYNEDRDIHKITASKVFKTPLDEVTPRQRSNAKAVNFGIVYGISSFGLSRDLSISKKEAKEYIDEYFNTYKTLKNYLDNLVKSAKENGYTKTIYGRRRPVPELSSGNFMQRQFGERIAMNSPLQGTAADIIKIAMINVYKRLKNERLESRLILQIHDELLIETKIGEEEQVRKILSEEMVNAATLRVPLAIDIHSGKDWYEAK</sequence>
<dbReference type="InterPro" id="IPR018320">
    <property type="entry name" value="DNA_polymerase_1"/>
</dbReference>
<evidence type="ECO:0000256" key="1">
    <source>
        <dbReference type="ARBA" id="ARBA00007705"/>
    </source>
</evidence>
<evidence type="ECO:0000313" key="19">
    <source>
        <dbReference type="EMBL" id="EFF69558.1"/>
    </source>
</evidence>
<dbReference type="Proteomes" id="UP000006238">
    <property type="component" value="Unassembled WGS sequence"/>
</dbReference>
<dbReference type="FunFam" id="1.10.150.20:FF:000002">
    <property type="entry name" value="DNA polymerase I"/>
    <property type="match status" value="1"/>
</dbReference>
<dbReference type="InterPro" id="IPR002298">
    <property type="entry name" value="DNA_polymerase_A"/>
</dbReference>
<keyword evidence="8 16" id="KW-0227">DNA damage</keyword>
<dbReference type="InterPro" id="IPR012337">
    <property type="entry name" value="RNaseH-like_sf"/>
</dbReference>
<keyword evidence="20" id="KW-1185">Reference proteome</keyword>
<accession>D4RWN4</accession>
<keyword evidence="7" id="KW-0540">Nuclease</keyword>
<keyword evidence="10 16" id="KW-0269">Exonuclease</keyword>
<dbReference type="SUPFAM" id="SSF88723">
    <property type="entry name" value="PIN domain-like"/>
    <property type="match status" value="1"/>
</dbReference>
<dbReference type="AlphaFoldDB" id="D4RWN4"/>
<keyword evidence="11 16" id="KW-0239">DNA-directed DNA polymerase</keyword>
<dbReference type="Gene3D" id="1.10.150.20">
    <property type="entry name" value="5' to 3' exonuclease, C-terminal subdomain"/>
    <property type="match status" value="2"/>
</dbReference>
<dbReference type="GO" id="GO:0006261">
    <property type="term" value="P:DNA-templated DNA replication"/>
    <property type="evidence" value="ECO:0007669"/>
    <property type="project" value="UniProtKB-UniRule"/>
</dbReference>
<dbReference type="InterPro" id="IPR001098">
    <property type="entry name" value="DNA-dir_DNA_pol_A_palm_dom"/>
</dbReference>
<dbReference type="Pfam" id="PF00476">
    <property type="entry name" value="DNA_pol_A"/>
    <property type="match status" value="1"/>
</dbReference>
<dbReference type="FunFam" id="1.20.1060.10:FF:000001">
    <property type="entry name" value="DNA polymerase I"/>
    <property type="match status" value="1"/>
</dbReference>
<dbReference type="FunFam" id="3.40.50.1010:FF:000001">
    <property type="entry name" value="DNA polymerase I"/>
    <property type="match status" value="1"/>
</dbReference>
<evidence type="ECO:0000256" key="8">
    <source>
        <dbReference type="ARBA" id="ARBA00022763"/>
    </source>
</evidence>
<dbReference type="Pfam" id="PF01367">
    <property type="entry name" value="5_3_exonuc"/>
    <property type="match status" value="1"/>
</dbReference>
<dbReference type="PANTHER" id="PTHR10133">
    <property type="entry name" value="DNA POLYMERASE I"/>
    <property type="match status" value="1"/>
</dbReference>